<dbReference type="AlphaFoldDB" id="A0A7X0J9S7"/>
<dbReference type="PROSITE" id="PS51257">
    <property type="entry name" value="PROKAR_LIPOPROTEIN"/>
    <property type="match status" value="1"/>
</dbReference>
<sequence>MKKVFLAFAAVILLSCSAAIAQDTTMHSKMHHQKMAKMHDHIMMKNGKMWMMKDGKKMEMTEPVTLKNGATVSTDGTVKMKDGKTWMMKNGNVMSMNGKMMPMKWKKPMNSKMSKDTTAMQ</sequence>
<feature type="signal peptide" evidence="1">
    <location>
        <begin position="1"/>
        <end position="21"/>
    </location>
</feature>
<feature type="domain" description="DUF6799" evidence="2">
    <location>
        <begin position="39"/>
        <end position="100"/>
    </location>
</feature>
<keyword evidence="1" id="KW-0732">Signal</keyword>
<reference evidence="3 4" key="1">
    <citation type="submission" date="2020-08" db="EMBL/GenBank/DDBJ databases">
        <title>Genomic Encyclopedia of Type Strains, Phase IV (KMG-V): Genome sequencing to study the core and pangenomes of soil and plant-associated prokaryotes.</title>
        <authorList>
            <person name="Whitman W."/>
        </authorList>
    </citation>
    <scope>NUCLEOTIDE SEQUENCE [LARGE SCALE GENOMIC DNA]</scope>
    <source>
        <strain evidence="3 4">M2T3</strain>
    </source>
</reference>
<evidence type="ECO:0000259" key="2">
    <source>
        <dbReference type="Pfam" id="PF20606"/>
    </source>
</evidence>
<dbReference type="InterPro" id="IPR046478">
    <property type="entry name" value="DUF6799"/>
</dbReference>
<evidence type="ECO:0000313" key="3">
    <source>
        <dbReference type="EMBL" id="MBB6502391.1"/>
    </source>
</evidence>
<feature type="chain" id="PRO_5030837283" description="DUF6799 domain-containing protein" evidence="1">
    <location>
        <begin position="22"/>
        <end position="121"/>
    </location>
</feature>
<name>A0A7X0J9S7_9SPHI</name>
<comment type="caution">
    <text evidence="3">The sequence shown here is derived from an EMBL/GenBank/DDBJ whole genome shotgun (WGS) entry which is preliminary data.</text>
</comment>
<accession>A0A7X0J9S7</accession>
<dbReference type="EMBL" id="JACHCC010000013">
    <property type="protein sequence ID" value="MBB6502391.1"/>
    <property type="molecule type" value="Genomic_DNA"/>
</dbReference>
<gene>
    <name evidence="3" type="ORF">HDF25_004570</name>
</gene>
<dbReference type="Proteomes" id="UP000521017">
    <property type="component" value="Unassembled WGS sequence"/>
</dbReference>
<organism evidence="3 4">
    <name type="scientific">Pedobacter cryoconitis</name>
    <dbReference type="NCBI Taxonomy" id="188932"/>
    <lineage>
        <taxon>Bacteria</taxon>
        <taxon>Pseudomonadati</taxon>
        <taxon>Bacteroidota</taxon>
        <taxon>Sphingobacteriia</taxon>
        <taxon>Sphingobacteriales</taxon>
        <taxon>Sphingobacteriaceae</taxon>
        <taxon>Pedobacter</taxon>
    </lineage>
</organism>
<dbReference type="RefSeq" id="WP_184628639.1">
    <property type="nucleotide sequence ID" value="NZ_JACHCC010000013.1"/>
</dbReference>
<evidence type="ECO:0000256" key="1">
    <source>
        <dbReference type="SAM" id="SignalP"/>
    </source>
</evidence>
<protein>
    <recommendedName>
        <fullName evidence="2">DUF6799 domain-containing protein</fullName>
    </recommendedName>
</protein>
<dbReference type="Pfam" id="PF20606">
    <property type="entry name" value="DUF6799"/>
    <property type="match status" value="1"/>
</dbReference>
<proteinExistence type="predicted"/>
<evidence type="ECO:0000313" key="4">
    <source>
        <dbReference type="Proteomes" id="UP000521017"/>
    </source>
</evidence>